<comment type="caution">
    <text evidence="2">The sequence shown here is derived from an EMBL/GenBank/DDBJ whole genome shotgun (WGS) entry which is preliminary data.</text>
</comment>
<dbReference type="EMBL" id="JAENGZ010000836">
    <property type="protein sequence ID" value="KAG6953318.1"/>
    <property type="molecule type" value="Genomic_DNA"/>
</dbReference>
<accession>A0A8T1U730</accession>
<organism evidence="2 3">
    <name type="scientific">Phytophthora cactorum</name>
    <dbReference type="NCBI Taxonomy" id="29920"/>
    <lineage>
        <taxon>Eukaryota</taxon>
        <taxon>Sar</taxon>
        <taxon>Stramenopiles</taxon>
        <taxon>Oomycota</taxon>
        <taxon>Peronosporomycetes</taxon>
        <taxon>Peronosporales</taxon>
        <taxon>Peronosporaceae</taxon>
        <taxon>Phytophthora</taxon>
    </lineage>
</organism>
<feature type="region of interest" description="Disordered" evidence="1">
    <location>
        <begin position="71"/>
        <end position="93"/>
    </location>
</feature>
<evidence type="ECO:0000313" key="3">
    <source>
        <dbReference type="Proteomes" id="UP000688947"/>
    </source>
</evidence>
<dbReference type="OrthoDB" id="114550at2759"/>
<name>A0A8T1U730_9STRA</name>
<protein>
    <submittedName>
        <fullName evidence="2">Uncharacterized protein</fullName>
    </submittedName>
</protein>
<dbReference type="VEuPathDB" id="FungiDB:PC110_g21855"/>
<reference evidence="2" key="1">
    <citation type="submission" date="2021-01" db="EMBL/GenBank/DDBJ databases">
        <title>Phytophthora aleatoria, a newly-described species from Pinus radiata is distinct from Phytophthora cactorum isolates based on comparative genomics.</title>
        <authorList>
            <person name="Mcdougal R."/>
            <person name="Panda P."/>
            <person name="Williams N."/>
            <person name="Studholme D.J."/>
        </authorList>
    </citation>
    <scope>NUCLEOTIDE SEQUENCE</scope>
    <source>
        <strain evidence="2">NZFS 3830</strain>
    </source>
</reference>
<evidence type="ECO:0000313" key="2">
    <source>
        <dbReference type="EMBL" id="KAG6953318.1"/>
    </source>
</evidence>
<dbReference type="AlphaFoldDB" id="A0A8T1U730"/>
<dbReference type="VEuPathDB" id="FungiDB:PC110_g21853"/>
<gene>
    <name evidence="2" type="ORF">JG687_00012467</name>
</gene>
<evidence type="ECO:0000256" key="1">
    <source>
        <dbReference type="SAM" id="MobiDB-lite"/>
    </source>
</evidence>
<feature type="compositionally biased region" description="Basic and acidic residues" evidence="1">
    <location>
        <begin position="74"/>
        <end position="85"/>
    </location>
</feature>
<proteinExistence type="predicted"/>
<sequence length="215" mass="24476">MPSDNYRYYYDVDFATSSSDTDTELKNKFPVLLNMNLYALEEQIGLIQSVFTIYNFIRRNCDEFLNAHGSYTRNGEHDADERDTGNTEPVEADDGTMKKLRDDIATAMWVDYLVTLAGSTTSDQEILAELWAMHSPSMDRASDEDMPAIDEEMADTTPMEFLFFMGSDDMNLVGYRRVRSNPLASRYTVTPSFTTTVPIKSTLVSNMPPLFVPRF</sequence>
<dbReference type="Proteomes" id="UP000688947">
    <property type="component" value="Unassembled WGS sequence"/>
</dbReference>